<keyword evidence="3" id="KW-0472">Membrane</keyword>
<dbReference type="AlphaFoldDB" id="A0A7R8YZS4"/>
<dbReference type="GO" id="GO:0003964">
    <property type="term" value="F:RNA-directed DNA polymerase activity"/>
    <property type="evidence" value="ECO:0007669"/>
    <property type="project" value="UniProtKB-EC"/>
</dbReference>
<dbReference type="InParanoid" id="A0A7R8YZS4"/>
<keyword evidence="3" id="KW-0812">Transmembrane</keyword>
<protein>
    <recommendedName>
        <fullName evidence="1">RNA-directed DNA polymerase</fullName>
        <ecNumber evidence="1">2.7.7.49</ecNumber>
    </recommendedName>
</protein>
<dbReference type="InterPro" id="IPR012337">
    <property type="entry name" value="RNaseH-like_sf"/>
</dbReference>
<feature type="domain" description="Integrase catalytic" evidence="4">
    <location>
        <begin position="201"/>
        <end position="352"/>
    </location>
</feature>
<dbReference type="Gene3D" id="1.10.340.70">
    <property type="match status" value="1"/>
</dbReference>
<dbReference type="InterPro" id="IPR001584">
    <property type="entry name" value="Integrase_cat-core"/>
</dbReference>
<keyword evidence="6" id="KW-1185">Reference proteome</keyword>
<feature type="transmembrane region" description="Helical" evidence="3">
    <location>
        <begin position="626"/>
        <end position="647"/>
    </location>
</feature>
<name>A0A7R8YZS4_HERIL</name>
<dbReference type="InterPro" id="IPR036397">
    <property type="entry name" value="RNaseH_sf"/>
</dbReference>
<accession>A0A7R8YZS4</accession>
<evidence type="ECO:0000256" key="1">
    <source>
        <dbReference type="ARBA" id="ARBA00012493"/>
    </source>
</evidence>
<dbReference type="SUPFAM" id="SSF53098">
    <property type="entry name" value="Ribonuclease H-like"/>
    <property type="match status" value="1"/>
</dbReference>
<dbReference type="InterPro" id="IPR041588">
    <property type="entry name" value="Integrase_H2C2"/>
</dbReference>
<keyword evidence="3" id="KW-1133">Transmembrane helix</keyword>
<dbReference type="EMBL" id="LR899012">
    <property type="protein sequence ID" value="CAD7088051.1"/>
    <property type="molecule type" value="Genomic_DNA"/>
</dbReference>
<sequence length="697" mass="82009">MHVEQQEQQDENESLATQHSAEEDNRNYIEISEKPINIYGTQWIIKRGRMGTHIFEKLFNTKKRHTWVVKDKLTEEKSKEILKKIHSESIIGLKIDNIDDWNMFQNTYLTFINQDLKVKLLKCNTLLEDVRSGAEMQENILKEHLKNNHRGISCVYQKMKRKFYIPNLEHLITETINQCETCKLAKYERNPVKLPFKETETCNGPREIFSMEIWMPTTGVNYVSCIDRFSKYATLIKIKDRSWLSAKEAMFKVINIMGKPKKLIVDQDACLTAECFKNFLTKEKVKVHIVSSKTGLADIERFHGTMNEQIRILRIKEDKENIDEVVEALKHYNHTLHSTTGQRPIDLHLQDEKETKNKVNKSKWVEYRNNKENRKDVEIDERNLKDIVRTTNSKLDSFNEMIMRNDFLQHLIEIENHVTELKQAINFSKQGIPDSRLISESEINLKQFTNIKVEKKYFIVNIIPIYNKENIKLNITPSQYLIRNKEIFHVTNKETDLVDVKDDCILSILKNVNGTCSFVKSSNRLIESINENMIITQNLQATKIYHNCNNRYKENILGSKVIKFFNCTVEIKFEGIRHYKNFMIHTQNNNMTTEIQFVEIDLKKQIFEHINESKEIKLQNQINSRLNFSTITIIIAICIITFCYMYVKCQKNKTKIIVKTEPSVEYQPTALKRTPTPDSFKRVVFPPMGNPIKNSTF</sequence>
<dbReference type="PANTHER" id="PTHR37984">
    <property type="entry name" value="PROTEIN CBG26694"/>
    <property type="match status" value="1"/>
</dbReference>
<dbReference type="PROSITE" id="PS50994">
    <property type="entry name" value="INTEGRASE"/>
    <property type="match status" value="1"/>
</dbReference>
<evidence type="ECO:0000259" key="4">
    <source>
        <dbReference type="PROSITE" id="PS50994"/>
    </source>
</evidence>
<evidence type="ECO:0000256" key="3">
    <source>
        <dbReference type="SAM" id="Phobius"/>
    </source>
</evidence>
<evidence type="ECO:0000313" key="6">
    <source>
        <dbReference type="Proteomes" id="UP000594454"/>
    </source>
</evidence>
<evidence type="ECO:0000256" key="2">
    <source>
        <dbReference type="SAM" id="MobiDB-lite"/>
    </source>
</evidence>
<dbReference type="Gene3D" id="3.30.420.10">
    <property type="entry name" value="Ribonuclease H-like superfamily/Ribonuclease H"/>
    <property type="match status" value="1"/>
</dbReference>
<reference evidence="5 6" key="1">
    <citation type="submission" date="2020-11" db="EMBL/GenBank/DDBJ databases">
        <authorList>
            <person name="Wallbank WR R."/>
            <person name="Pardo Diaz C."/>
            <person name="Kozak K."/>
            <person name="Martin S."/>
            <person name="Jiggins C."/>
            <person name="Moest M."/>
            <person name="Warren A I."/>
            <person name="Generalovic N T."/>
            <person name="Byers J.R.P. K."/>
            <person name="Montejo-Kovacevich G."/>
            <person name="Yen C E."/>
        </authorList>
    </citation>
    <scope>NUCLEOTIDE SEQUENCE [LARGE SCALE GENOMIC DNA]</scope>
</reference>
<dbReference type="Pfam" id="PF17921">
    <property type="entry name" value="Integrase_H2C2"/>
    <property type="match status" value="1"/>
</dbReference>
<organism evidence="5 6">
    <name type="scientific">Hermetia illucens</name>
    <name type="common">Black soldier fly</name>
    <dbReference type="NCBI Taxonomy" id="343691"/>
    <lineage>
        <taxon>Eukaryota</taxon>
        <taxon>Metazoa</taxon>
        <taxon>Ecdysozoa</taxon>
        <taxon>Arthropoda</taxon>
        <taxon>Hexapoda</taxon>
        <taxon>Insecta</taxon>
        <taxon>Pterygota</taxon>
        <taxon>Neoptera</taxon>
        <taxon>Endopterygota</taxon>
        <taxon>Diptera</taxon>
        <taxon>Brachycera</taxon>
        <taxon>Stratiomyomorpha</taxon>
        <taxon>Stratiomyidae</taxon>
        <taxon>Hermetiinae</taxon>
        <taxon>Hermetia</taxon>
    </lineage>
</organism>
<feature type="region of interest" description="Disordered" evidence="2">
    <location>
        <begin position="1"/>
        <end position="26"/>
    </location>
</feature>
<evidence type="ECO:0000313" key="5">
    <source>
        <dbReference type="EMBL" id="CAD7088051.1"/>
    </source>
</evidence>
<dbReference type="Proteomes" id="UP000594454">
    <property type="component" value="Chromosome 4"/>
</dbReference>
<dbReference type="GO" id="GO:0003676">
    <property type="term" value="F:nucleic acid binding"/>
    <property type="evidence" value="ECO:0007669"/>
    <property type="project" value="InterPro"/>
</dbReference>
<dbReference type="InterPro" id="IPR050951">
    <property type="entry name" value="Retrovirus_Pol_polyprotein"/>
</dbReference>
<dbReference type="GO" id="GO:0015074">
    <property type="term" value="P:DNA integration"/>
    <property type="evidence" value="ECO:0007669"/>
    <property type="project" value="InterPro"/>
</dbReference>
<dbReference type="PANTHER" id="PTHR37984:SF5">
    <property type="entry name" value="PROTEIN NYNRIN-LIKE"/>
    <property type="match status" value="1"/>
</dbReference>
<dbReference type="EC" id="2.7.7.49" evidence="1"/>
<gene>
    <name evidence="5" type="ORF">HERILL_LOCUS10709</name>
</gene>
<proteinExistence type="predicted"/>